<name>A0ABP9AC13_9MICO</name>
<evidence type="ECO:0000259" key="2">
    <source>
        <dbReference type="PROSITE" id="PS50943"/>
    </source>
</evidence>
<protein>
    <recommendedName>
        <fullName evidence="2">HTH cro/C1-type domain-containing protein</fullName>
    </recommendedName>
</protein>
<evidence type="ECO:0000313" key="3">
    <source>
        <dbReference type="EMBL" id="GAA4776496.1"/>
    </source>
</evidence>
<dbReference type="RefSeq" id="WP_345438973.1">
    <property type="nucleotide sequence ID" value="NZ_BAABKO010000003.1"/>
</dbReference>
<dbReference type="InterPro" id="IPR010982">
    <property type="entry name" value="Lambda_DNA-bd_dom_sf"/>
</dbReference>
<dbReference type="SUPFAM" id="SSF47413">
    <property type="entry name" value="lambda repressor-like DNA-binding domains"/>
    <property type="match status" value="1"/>
</dbReference>
<feature type="domain" description="HTH cro/C1-type" evidence="2">
    <location>
        <begin position="17"/>
        <end position="71"/>
    </location>
</feature>
<dbReference type="InterPro" id="IPR050807">
    <property type="entry name" value="TransReg_Diox_bact_type"/>
</dbReference>
<sequence length="191" mass="20499">MTDAADADLGGLIGTEIRRLRRAAGLSTRELAARADMSQPFLSQIERGASAPSMASVYRLARALDVRPGDLLPAVHPLDVRVVRAGEGERLPVSDHPQAAAGRALLLRNVSALEVVEYDFGPDDEIAEWFEAPGESALYVVAGALEIDIVGAGTYALGTGDFIHFPAGARDRWRHIGAERTRVLFTTSVPR</sequence>
<dbReference type="Gene3D" id="1.10.260.40">
    <property type="entry name" value="lambda repressor-like DNA-binding domains"/>
    <property type="match status" value="1"/>
</dbReference>
<evidence type="ECO:0000313" key="4">
    <source>
        <dbReference type="Proteomes" id="UP001501645"/>
    </source>
</evidence>
<dbReference type="SMART" id="SM00530">
    <property type="entry name" value="HTH_XRE"/>
    <property type="match status" value="1"/>
</dbReference>
<keyword evidence="4" id="KW-1185">Reference proteome</keyword>
<dbReference type="InterPro" id="IPR011051">
    <property type="entry name" value="RmlC_Cupin_sf"/>
</dbReference>
<accession>A0ABP9AC13</accession>
<dbReference type="PANTHER" id="PTHR46797">
    <property type="entry name" value="HTH-TYPE TRANSCRIPTIONAL REGULATOR"/>
    <property type="match status" value="1"/>
</dbReference>
<dbReference type="Gene3D" id="2.60.120.10">
    <property type="entry name" value="Jelly Rolls"/>
    <property type="match status" value="1"/>
</dbReference>
<gene>
    <name evidence="3" type="ORF">GCM10023351_21460</name>
</gene>
<dbReference type="PANTHER" id="PTHR46797:SF1">
    <property type="entry name" value="METHYLPHOSPHONATE SYNTHASE"/>
    <property type="match status" value="1"/>
</dbReference>
<proteinExistence type="predicted"/>
<dbReference type="PROSITE" id="PS50943">
    <property type="entry name" value="HTH_CROC1"/>
    <property type="match status" value="1"/>
</dbReference>
<dbReference type="SUPFAM" id="SSF51182">
    <property type="entry name" value="RmlC-like cupins"/>
    <property type="match status" value="1"/>
</dbReference>
<organism evidence="3 4">
    <name type="scientific">Microbacterium gilvum</name>
    <dbReference type="NCBI Taxonomy" id="1336204"/>
    <lineage>
        <taxon>Bacteria</taxon>
        <taxon>Bacillati</taxon>
        <taxon>Actinomycetota</taxon>
        <taxon>Actinomycetes</taxon>
        <taxon>Micrococcales</taxon>
        <taxon>Microbacteriaceae</taxon>
        <taxon>Microbacterium</taxon>
    </lineage>
</organism>
<dbReference type="Pfam" id="PF07883">
    <property type="entry name" value="Cupin_2"/>
    <property type="match status" value="1"/>
</dbReference>
<dbReference type="InterPro" id="IPR001387">
    <property type="entry name" value="Cro/C1-type_HTH"/>
</dbReference>
<dbReference type="Pfam" id="PF13560">
    <property type="entry name" value="HTH_31"/>
    <property type="match status" value="1"/>
</dbReference>
<evidence type="ECO:0000256" key="1">
    <source>
        <dbReference type="ARBA" id="ARBA00023125"/>
    </source>
</evidence>
<dbReference type="CDD" id="cd02209">
    <property type="entry name" value="cupin_XRE_C"/>
    <property type="match status" value="1"/>
</dbReference>
<dbReference type="InterPro" id="IPR013096">
    <property type="entry name" value="Cupin_2"/>
</dbReference>
<reference evidence="4" key="1">
    <citation type="journal article" date="2019" name="Int. J. Syst. Evol. Microbiol.">
        <title>The Global Catalogue of Microorganisms (GCM) 10K type strain sequencing project: providing services to taxonomists for standard genome sequencing and annotation.</title>
        <authorList>
            <consortium name="The Broad Institute Genomics Platform"/>
            <consortium name="The Broad Institute Genome Sequencing Center for Infectious Disease"/>
            <person name="Wu L."/>
            <person name="Ma J."/>
        </authorList>
    </citation>
    <scope>NUCLEOTIDE SEQUENCE [LARGE SCALE GENOMIC DNA]</scope>
    <source>
        <strain evidence="4">JCM 18537</strain>
    </source>
</reference>
<dbReference type="Proteomes" id="UP001501645">
    <property type="component" value="Unassembled WGS sequence"/>
</dbReference>
<dbReference type="CDD" id="cd00093">
    <property type="entry name" value="HTH_XRE"/>
    <property type="match status" value="1"/>
</dbReference>
<dbReference type="EMBL" id="BAABKO010000003">
    <property type="protein sequence ID" value="GAA4776496.1"/>
    <property type="molecule type" value="Genomic_DNA"/>
</dbReference>
<dbReference type="InterPro" id="IPR014710">
    <property type="entry name" value="RmlC-like_jellyroll"/>
</dbReference>
<keyword evidence="1" id="KW-0238">DNA-binding</keyword>
<comment type="caution">
    <text evidence="3">The sequence shown here is derived from an EMBL/GenBank/DDBJ whole genome shotgun (WGS) entry which is preliminary data.</text>
</comment>